<organism evidence="4 5">
    <name type="scientific">Botrytis tulipae</name>
    <dbReference type="NCBI Taxonomy" id="87230"/>
    <lineage>
        <taxon>Eukaryota</taxon>
        <taxon>Fungi</taxon>
        <taxon>Dikarya</taxon>
        <taxon>Ascomycota</taxon>
        <taxon>Pezizomycotina</taxon>
        <taxon>Leotiomycetes</taxon>
        <taxon>Helotiales</taxon>
        <taxon>Sclerotiniaceae</taxon>
        <taxon>Botrytis</taxon>
    </lineage>
</organism>
<feature type="compositionally biased region" description="Pro residues" evidence="2">
    <location>
        <begin position="497"/>
        <end position="506"/>
    </location>
</feature>
<feature type="compositionally biased region" description="Polar residues" evidence="2">
    <location>
        <begin position="566"/>
        <end position="576"/>
    </location>
</feature>
<evidence type="ECO:0000259" key="3">
    <source>
        <dbReference type="PROSITE" id="PS50048"/>
    </source>
</evidence>
<sequence length="1174" mass="129859">MMDNGQPDPKRPRLGPGPAWPIEQPNQPNPSRALPPLQPPYNSGPFSRPDSHAHPLDRRPPHPNFQEHQDPHRPNSGHAHVYHNIHNQHPPPPPIPSYNGHNGHNGPREPIVKPDPSEEPPQHRPPPTTNGADHHVNLPYAEERGRPFPPRFDQPPPPQHTPQHTPQMYNNNPAPSMYQPQPPPPSTSPMTTPTFDGAMSMYGPPQGHPHPPPREQYSVTPYPQPAKPRKAQRAAQACDSCRNLKAKCDEGRPACGSCKEKNFECHYRDPPPKPIDKASTDIIEALIRLEHRNAELFNVLQTGLESLNKRVDELQERVGAGRSLSSIEGHMKEEGRDDVQLPDGEFGPSYGSNSNILHDATPIDLPVVGPVQPLEGSTPGALEEEEEGDPVPPGQPLIPVNHTTGAARLLLVPSVKQMINGGGGLPKNVKDEKYPMLQEERRGLLRLFGRGEGIDLAQGYDRDPMTDHADSTVDTSSDISSPAGEEWGQLGGMTPPSSAPDYPPPVIGSIMSDGMPDFRKSVVLDLVKSYKEHMNIMHPILIPRRLDALVESFLKSIPSDSAKPKQVQNLASQHTSHAGFVSMKPPESPGSKRKRSPGVGEPPEISVAGGYGTFVKPGHPSRSISTALVLVVLALGKICQERQKIPELPSDKDVENPWGHINSPVVRNGHPSPIQSSPTQSSELPSPQENVDRFYPRSRRTSIEGDSYLARSGFRPRNVDVIPGLAYFALATDIIGNQLGGNSLQHVHVNILAGLYHGQLARVLESHSYIHQACRALQVILRPKLDRFKKLKQDGLPVLAKDNPLIFAFWTCLQLESDIVAELPCPHSGILTFEENMPSPNIVEAVKEGFDQMVLLSYQGQLYLRKHLNQLHNMFYKPDNDSQFPSVYTRHDPNHFESIATAEEFLYRWKEAGGASTWQENDPPASDILTARMRAKYYGAQVITYRNFVLKILEHSHAVSTSHSVERASDDFRNGIEVPSINKYATSAEEIDEKALAYAKNGIQALVNSTRAFHGLGEGRLFVTNPWGTAHAQWGNVLTLQAAWNDNILRPLFDGILDKQGLSDLLERTLSFLGIVATRSSALYTDMKILVNAGKYTGLLEKDYQARQVTTFAAGFTSFSNSFSSSEEFAQETVKVEAGEVELLGCFELIFVMSNLKNLEGEMRIQFCSFSRRE</sequence>
<evidence type="ECO:0000313" key="4">
    <source>
        <dbReference type="EMBL" id="TGO07501.1"/>
    </source>
</evidence>
<comment type="caution">
    <text evidence="4">The sequence shown here is derived from an EMBL/GenBank/DDBJ whole genome shotgun (WGS) entry which is preliminary data.</text>
</comment>
<dbReference type="PANTHER" id="PTHR47785:SF4">
    <property type="entry name" value="ZN(II)2CYS6 TRANSCRIPTION FACTOR (EUROFUNG)"/>
    <property type="match status" value="1"/>
</dbReference>
<feature type="compositionally biased region" description="Basic and acidic residues" evidence="2">
    <location>
        <begin position="106"/>
        <end position="122"/>
    </location>
</feature>
<dbReference type="AlphaFoldDB" id="A0A4Z1EDR8"/>
<dbReference type="CDD" id="cd00067">
    <property type="entry name" value="GAL4"/>
    <property type="match status" value="1"/>
</dbReference>
<protein>
    <recommendedName>
        <fullName evidence="3">Zn(2)-C6 fungal-type domain-containing protein</fullName>
    </recommendedName>
</protein>
<dbReference type="SUPFAM" id="SSF57701">
    <property type="entry name" value="Zn2/Cys6 DNA-binding domain"/>
    <property type="match status" value="1"/>
</dbReference>
<dbReference type="PANTHER" id="PTHR47785">
    <property type="entry name" value="ZN(II)2CYS6 TRANSCRIPTION FACTOR (EUROFUNG)-RELATED-RELATED"/>
    <property type="match status" value="1"/>
</dbReference>
<keyword evidence="5" id="KW-1185">Reference proteome</keyword>
<feature type="region of interest" description="Disordered" evidence="2">
    <location>
        <begin position="648"/>
        <end position="697"/>
    </location>
</feature>
<dbReference type="InterPro" id="IPR036864">
    <property type="entry name" value="Zn2-C6_fun-type_DNA-bd_sf"/>
</dbReference>
<feature type="region of interest" description="Disordered" evidence="2">
    <location>
        <begin position="458"/>
        <end position="508"/>
    </location>
</feature>
<dbReference type="OrthoDB" id="5244761at2759"/>
<evidence type="ECO:0000256" key="2">
    <source>
        <dbReference type="SAM" id="MobiDB-lite"/>
    </source>
</evidence>
<feature type="domain" description="Zn(2)-C6 fungal-type" evidence="3">
    <location>
        <begin position="237"/>
        <end position="267"/>
    </location>
</feature>
<proteinExistence type="predicted"/>
<gene>
    <name evidence="4" type="ORF">BTUL_0271g00120</name>
</gene>
<feature type="compositionally biased region" description="Pro residues" evidence="2">
    <location>
        <begin position="147"/>
        <end position="160"/>
    </location>
</feature>
<accession>A0A4Z1EDR8</accession>
<keyword evidence="1" id="KW-0539">Nucleus</keyword>
<dbReference type="Pfam" id="PF00172">
    <property type="entry name" value="Zn_clus"/>
    <property type="match status" value="1"/>
</dbReference>
<dbReference type="InterPro" id="IPR001138">
    <property type="entry name" value="Zn2Cys6_DnaBD"/>
</dbReference>
<dbReference type="PROSITE" id="PS00463">
    <property type="entry name" value="ZN2_CY6_FUNGAL_1"/>
    <property type="match status" value="1"/>
</dbReference>
<dbReference type="SMART" id="SM00066">
    <property type="entry name" value="GAL4"/>
    <property type="match status" value="1"/>
</dbReference>
<dbReference type="EMBL" id="PQXH01000270">
    <property type="protein sequence ID" value="TGO07501.1"/>
    <property type="molecule type" value="Genomic_DNA"/>
</dbReference>
<dbReference type="Proteomes" id="UP000297777">
    <property type="component" value="Unassembled WGS sequence"/>
</dbReference>
<reference evidence="4 5" key="1">
    <citation type="submission" date="2017-12" db="EMBL/GenBank/DDBJ databases">
        <title>Comparative genomics of Botrytis spp.</title>
        <authorList>
            <person name="Valero-Jimenez C.A."/>
            <person name="Tapia P."/>
            <person name="Veloso J."/>
            <person name="Silva-Moreno E."/>
            <person name="Staats M."/>
            <person name="Valdes J.H."/>
            <person name="Van Kan J.A.L."/>
        </authorList>
    </citation>
    <scope>NUCLEOTIDE SEQUENCE [LARGE SCALE GENOMIC DNA]</scope>
    <source>
        <strain evidence="4 5">Bt9001</strain>
    </source>
</reference>
<feature type="compositionally biased region" description="Low complexity" evidence="2">
    <location>
        <begin position="671"/>
        <end position="682"/>
    </location>
</feature>
<feature type="compositionally biased region" description="Basic and acidic residues" evidence="2">
    <location>
        <begin position="132"/>
        <end position="146"/>
    </location>
</feature>
<feature type="compositionally biased region" description="Basic and acidic residues" evidence="2">
    <location>
        <begin position="49"/>
        <end position="73"/>
    </location>
</feature>
<dbReference type="InterPro" id="IPR053181">
    <property type="entry name" value="EcdB-like_regulator"/>
</dbReference>
<feature type="compositionally biased region" description="Low complexity" evidence="2">
    <location>
        <begin position="161"/>
        <end position="179"/>
    </location>
</feature>
<name>A0A4Z1EDR8_9HELO</name>
<feature type="region of interest" description="Disordered" evidence="2">
    <location>
        <begin position="560"/>
        <end position="605"/>
    </location>
</feature>
<feature type="region of interest" description="Disordered" evidence="2">
    <location>
        <begin position="1"/>
        <end position="231"/>
    </location>
</feature>
<feature type="compositionally biased region" description="Basic and acidic residues" evidence="2">
    <location>
        <begin position="460"/>
        <end position="471"/>
    </location>
</feature>
<feature type="compositionally biased region" description="Low complexity" evidence="2">
    <location>
        <begin position="472"/>
        <end position="481"/>
    </location>
</feature>
<dbReference type="GO" id="GO:0000981">
    <property type="term" value="F:DNA-binding transcription factor activity, RNA polymerase II-specific"/>
    <property type="evidence" value="ECO:0007669"/>
    <property type="project" value="InterPro"/>
</dbReference>
<dbReference type="GO" id="GO:0008270">
    <property type="term" value="F:zinc ion binding"/>
    <property type="evidence" value="ECO:0007669"/>
    <property type="project" value="InterPro"/>
</dbReference>
<evidence type="ECO:0000256" key="1">
    <source>
        <dbReference type="ARBA" id="ARBA00023242"/>
    </source>
</evidence>
<dbReference type="PROSITE" id="PS50048">
    <property type="entry name" value="ZN2_CY6_FUNGAL_2"/>
    <property type="match status" value="1"/>
</dbReference>
<evidence type="ECO:0000313" key="5">
    <source>
        <dbReference type="Proteomes" id="UP000297777"/>
    </source>
</evidence>
<dbReference type="Gene3D" id="4.10.240.10">
    <property type="entry name" value="Zn(2)-C6 fungal-type DNA-binding domain"/>
    <property type="match status" value="1"/>
</dbReference>